<proteinExistence type="predicted"/>
<dbReference type="EMBL" id="MN739967">
    <property type="protein sequence ID" value="QHT80314.1"/>
    <property type="molecule type" value="Genomic_DNA"/>
</dbReference>
<organism evidence="1">
    <name type="scientific">viral metagenome</name>
    <dbReference type="NCBI Taxonomy" id="1070528"/>
    <lineage>
        <taxon>unclassified sequences</taxon>
        <taxon>metagenomes</taxon>
        <taxon>organismal metagenomes</taxon>
    </lineage>
</organism>
<reference evidence="1" key="1">
    <citation type="journal article" date="2020" name="Nature">
        <title>Giant virus diversity and host interactions through global metagenomics.</title>
        <authorList>
            <person name="Schulz F."/>
            <person name="Roux S."/>
            <person name="Paez-Espino D."/>
            <person name="Jungbluth S."/>
            <person name="Walsh D.A."/>
            <person name="Denef V.J."/>
            <person name="McMahon K.D."/>
            <person name="Konstantinidis K.T."/>
            <person name="Eloe-Fadrosh E.A."/>
            <person name="Kyrpides N.C."/>
            <person name="Woyke T."/>
        </authorList>
    </citation>
    <scope>NUCLEOTIDE SEQUENCE</scope>
    <source>
        <strain evidence="1">GVMAG-M-3300023184-120</strain>
    </source>
</reference>
<protein>
    <submittedName>
        <fullName evidence="1">Uncharacterized protein</fullName>
    </submittedName>
</protein>
<dbReference type="AlphaFoldDB" id="A0A6C0HIN6"/>
<evidence type="ECO:0000313" key="1">
    <source>
        <dbReference type="EMBL" id="QHT80314.1"/>
    </source>
</evidence>
<name>A0A6C0HIN6_9ZZZZ</name>
<sequence length="64" mass="7360">MSISDNFTKSNTDQCGKSLQMLQDCKYHIQNSQQTNNSTESPNVAESLLMLQKRLLMLHFLEII</sequence>
<accession>A0A6C0HIN6</accession>